<gene>
    <name evidence="7" type="ORF">JRO89_XS09G0201600</name>
</gene>
<evidence type="ECO:0000259" key="5">
    <source>
        <dbReference type="Pfam" id="PF18052"/>
    </source>
</evidence>
<dbReference type="PRINTS" id="PR00364">
    <property type="entry name" value="DISEASERSIST"/>
</dbReference>
<name>A0ABQ8HM50_9ROSI</name>
<evidence type="ECO:0000256" key="2">
    <source>
        <dbReference type="ARBA" id="ARBA00022741"/>
    </source>
</evidence>
<dbReference type="Pfam" id="PF18052">
    <property type="entry name" value="Rx_N"/>
    <property type="match status" value="1"/>
</dbReference>
<dbReference type="Pfam" id="PF00931">
    <property type="entry name" value="NB-ARC"/>
    <property type="match status" value="2"/>
</dbReference>
<dbReference type="Gene3D" id="1.20.5.4130">
    <property type="match status" value="1"/>
</dbReference>
<evidence type="ECO:0000313" key="7">
    <source>
        <dbReference type="EMBL" id="KAH7565399.1"/>
    </source>
</evidence>
<keyword evidence="2" id="KW-0547">Nucleotide-binding</keyword>
<keyword evidence="8" id="KW-1185">Reference proteome</keyword>
<evidence type="ECO:0008006" key="9">
    <source>
        <dbReference type="Google" id="ProtNLM"/>
    </source>
</evidence>
<keyword evidence="1" id="KW-0677">Repeat</keyword>
<dbReference type="SUPFAM" id="SSF52540">
    <property type="entry name" value="P-loop containing nucleoside triphosphate hydrolases"/>
    <property type="match status" value="1"/>
</dbReference>
<dbReference type="InterPro" id="IPR036388">
    <property type="entry name" value="WH-like_DNA-bd_sf"/>
</dbReference>
<feature type="domain" description="Disease resistance N-terminal" evidence="5">
    <location>
        <begin position="6"/>
        <end position="62"/>
    </location>
</feature>
<dbReference type="InterPro" id="IPR042197">
    <property type="entry name" value="Apaf_helical"/>
</dbReference>
<dbReference type="PANTHER" id="PTHR23155:SF1205">
    <property type="entry name" value="DISEASE RESISTANCE PROTEIN RPM1"/>
    <property type="match status" value="1"/>
</dbReference>
<evidence type="ECO:0000259" key="6">
    <source>
        <dbReference type="Pfam" id="PF23559"/>
    </source>
</evidence>
<dbReference type="Proteomes" id="UP000827721">
    <property type="component" value="Unassembled WGS sequence"/>
</dbReference>
<feature type="domain" description="Disease resistance protein winged helix" evidence="6">
    <location>
        <begin position="387"/>
        <end position="458"/>
    </location>
</feature>
<dbReference type="InterPro" id="IPR058922">
    <property type="entry name" value="WHD_DRP"/>
</dbReference>
<accession>A0ABQ8HM50</accession>
<dbReference type="PANTHER" id="PTHR23155">
    <property type="entry name" value="DISEASE RESISTANCE PROTEIN RP"/>
    <property type="match status" value="1"/>
</dbReference>
<feature type="domain" description="NB-ARC" evidence="4">
    <location>
        <begin position="197"/>
        <end position="303"/>
    </location>
</feature>
<dbReference type="InterPro" id="IPR041118">
    <property type="entry name" value="Rx_N"/>
</dbReference>
<dbReference type="InterPro" id="IPR002182">
    <property type="entry name" value="NB-ARC"/>
</dbReference>
<dbReference type="EMBL" id="JAFEMO010000009">
    <property type="protein sequence ID" value="KAH7565399.1"/>
    <property type="molecule type" value="Genomic_DNA"/>
</dbReference>
<protein>
    <recommendedName>
        <fullName evidence="9">NB-ARC domain-containing protein</fullName>
    </recommendedName>
</protein>
<evidence type="ECO:0000256" key="1">
    <source>
        <dbReference type="ARBA" id="ARBA00022737"/>
    </source>
</evidence>
<dbReference type="Gene3D" id="1.10.10.10">
    <property type="entry name" value="Winged helix-like DNA-binding domain superfamily/Winged helix DNA-binding domain"/>
    <property type="match status" value="1"/>
</dbReference>
<dbReference type="Gene3D" id="1.10.8.430">
    <property type="entry name" value="Helical domain of apoptotic protease-activating factors"/>
    <property type="match status" value="1"/>
</dbReference>
<sequence>MAEALVTVLLEQLAAILRQQIEGGVSLVVGVDEEVKKLTSNFQAIRAVIDDAEKRRVKQKGGERLLNEKATSVFPPMRKVCSLIRTHCFCCKQIVLRNDFALRIKNLNRTLDVIAMEKNGFGFSLMNGTAELERPATTSFIDVSEVFGRYQHKQKIVNLLLSESCPGPTIPIISIVGMEGIGKTTLARLAFNDDEIRVAKAILESLTGIATNFVELENVLQHIRQSVERKKFLLILDDVWSDNSKYWEQLKQYLKCCSQGSRILVTTRKENVASMIETTSMIPLGTLHKVECWSFFIQVAFSGRTHEDCEELKGIGEKIVDKCKGLPLAIKTLASLLRFKRKNEWQNVLDNEIWELEEVENELFHPLLLSYYDLSPTLRKCYSYCAIFSKDYEINKDKLIKLWMAQGYFREERNKDMESMGEKCFRNLAMRSFFQDFEKHRDGRITRCKMHDIIHDFAQFLTKDECNSIKVYGRQQFQLDFSYKNARHTSVIFESEDSFPIPICNEKKMRSLVVQHSGRFSFEVALPNLFDRLTCLRTLEIEPRRNTRTSKKYRKTDTFEIPYLA</sequence>
<dbReference type="Gene3D" id="3.40.50.300">
    <property type="entry name" value="P-loop containing nucleotide triphosphate hydrolases"/>
    <property type="match status" value="2"/>
</dbReference>
<evidence type="ECO:0000313" key="8">
    <source>
        <dbReference type="Proteomes" id="UP000827721"/>
    </source>
</evidence>
<organism evidence="7 8">
    <name type="scientific">Xanthoceras sorbifolium</name>
    <dbReference type="NCBI Taxonomy" id="99658"/>
    <lineage>
        <taxon>Eukaryota</taxon>
        <taxon>Viridiplantae</taxon>
        <taxon>Streptophyta</taxon>
        <taxon>Embryophyta</taxon>
        <taxon>Tracheophyta</taxon>
        <taxon>Spermatophyta</taxon>
        <taxon>Magnoliopsida</taxon>
        <taxon>eudicotyledons</taxon>
        <taxon>Gunneridae</taxon>
        <taxon>Pentapetalae</taxon>
        <taxon>rosids</taxon>
        <taxon>malvids</taxon>
        <taxon>Sapindales</taxon>
        <taxon>Sapindaceae</taxon>
        <taxon>Xanthoceroideae</taxon>
        <taxon>Xanthoceras</taxon>
    </lineage>
</organism>
<dbReference type="InterPro" id="IPR027417">
    <property type="entry name" value="P-loop_NTPase"/>
</dbReference>
<reference evidence="7 8" key="1">
    <citation type="submission" date="2021-02" db="EMBL/GenBank/DDBJ databases">
        <title>Plant Genome Project.</title>
        <authorList>
            <person name="Zhang R.-G."/>
        </authorList>
    </citation>
    <scope>NUCLEOTIDE SEQUENCE [LARGE SCALE GENOMIC DNA]</scope>
    <source>
        <tissue evidence="7">Leaves</tissue>
    </source>
</reference>
<evidence type="ECO:0000256" key="3">
    <source>
        <dbReference type="ARBA" id="ARBA00022821"/>
    </source>
</evidence>
<proteinExistence type="predicted"/>
<dbReference type="Pfam" id="PF23559">
    <property type="entry name" value="WHD_DRP"/>
    <property type="match status" value="1"/>
</dbReference>
<dbReference type="InterPro" id="IPR044974">
    <property type="entry name" value="Disease_R_plants"/>
</dbReference>
<evidence type="ECO:0000259" key="4">
    <source>
        <dbReference type="Pfam" id="PF00931"/>
    </source>
</evidence>
<keyword evidence="3" id="KW-0611">Plant defense</keyword>
<feature type="domain" description="NB-ARC" evidence="4">
    <location>
        <begin position="151"/>
        <end position="196"/>
    </location>
</feature>
<comment type="caution">
    <text evidence="7">The sequence shown here is derived from an EMBL/GenBank/DDBJ whole genome shotgun (WGS) entry which is preliminary data.</text>
</comment>